<dbReference type="PANTHER" id="PTHR33392">
    <property type="entry name" value="POLYISOPRENYL-TEICHOIC ACID--PEPTIDOGLYCAN TEICHOIC ACID TRANSFERASE TAGU"/>
    <property type="match status" value="1"/>
</dbReference>
<keyword evidence="4" id="KW-0812">Transmembrane</keyword>
<dbReference type="Gene3D" id="3.40.630.190">
    <property type="entry name" value="LCP protein"/>
    <property type="match status" value="1"/>
</dbReference>
<reference evidence="14 15" key="1">
    <citation type="submission" date="2018-03" db="EMBL/GenBank/DDBJ databases">
        <title>Bacillus urumqiensis sp. nov., a moderately haloalkaliphilic bacterium isolated from a salt lake.</title>
        <authorList>
            <person name="Zhao B."/>
            <person name="Liao Z."/>
        </authorList>
    </citation>
    <scope>NUCLEOTIDE SEQUENCE [LARGE SCALE GENOMIC DNA]</scope>
    <source>
        <strain evidence="14 15">BZ-SZ-XJ18</strain>
    </source>
</reference>
<gene>
    <name evidence="14" type="ORF">C6I21_15910</name>
</gene>
<evidence type="ECO:0000256" key="9">
    <source>
        <dbReference type="ARBA" id="ARBA00023163"/>
    </source>
</evidence>
<dbReference type="AlphaFoldDB" id="A0A2P6MD58"/>
<comment type="caution">
    <text evidence="14">The sequence shown here is derived from an EMBL/GenBank/DDBJ whole genome shotgun (WGS) entry which is preliminary data.</text>
</comment>
<evidence type="ECO:0000256" key="6">
    <source>
        <dbReference type="ARBA" id="ARBA00022989"/>
    </source>
</evidence>
<comment type="function">
    <text evidence="10">Involved in SarA attenuation. Affects resistance to oxacillin and teicoplanin, as well as the synthesis of virulence factors.</text>
</comment>
<dbReference type="Proteomes" id="UP000243650">
    <property type="component" value="Unassembled WGS sequence"/>
</dbReference>
<dbReference type="PANTHER" id="PTHR33392:SF8">
    <property type="entry name" value="REGULATORY PROTEIN MSRR"/>
    <property type="match status" value="1"/>
</dbReference>
<keyword evidence="6" id="KW-1133">Transmembrane helix</keyword>
<feature type="compositionally biased region" description="Acidic residues" evidence="12">
    <location>
        <begin position="58"/>
        <end position="77"/>
    </location>
</feature>
<feature type="domain" description="Cell envelope-related transcriptional attenuator" evidence="13">
    <location>
        <begin position="99"/>
        <end position="247"/>
    </location>
</feature>
<keyword evidence="9" id="KW-0804">Transcription</keyword>
<evidence type="ECO:0000256" key="7">
    <source>
        <dbReference type="ARBA" id="ARBA00023015"/>
    </source>
</evidence>
<evidence type="ECO:0000256" key="3">
    <source>
        <dbReference type="ARBA" id="ARBA00022475"/>
    </source>
</evidence>
<keyword evidence="3" id="KW-1003">Cell membrane</keyword>
<evidence type="ECO:0000256" key="5">
    <source>
        <dbReference type="ARBA" id="ARBA00022968"/>
    </source>
</evidence>
<dbReference type="RefSeq" id="WP_105960457.1">
    <property type="nucleotide sequence ID" value="NZ_PVNS01000023.1"/>
</dbReference>
<dbReference type="NCBIfam" id="TIGR00350">
    <property type="entry name" value="lytR_cpsA_psr"/>
    <property type="match status" value="1"/>
</dbReference>
<evidence type="ECO:0000259" key="13">
    <source>
        <dbReference type="Pfam" id="PF03816"/>
    </source>
</evidence>
<dbReference type="GO" id="GO:0005886">
    <property type="term" value="C:plasma membrane"/>
    <property type="evidence" value="ECO:0007669"/>
    <property type="project" value="UniProtKB-SubCell"/>
</dbReference>
<dbReference type="Pfam" id="PF03816">
    <property type="entry name" value="LytR_cpsA_psr"/>
    <property type="match status" value="1"/>
</dbReference>
<evidence type="ECO:0000256" key="2">
    <source>
        <dbReference type="ARBA" id="ARBA00006068"/>
    </source>
</evidence>
<feature type="compositionally biased region" description="Acidic residues" evidence="12">
    <location>
        <begin position="332"/>
        <end position="343"/>
    </location>
</feature>
<accession>A0A2P6MD58</accession>
<organism evidence="14 15">
    <name type="scientific">Alkalicoccus urumqiensis</name>
    <name type="common">Bacillus urumqiensis</name>
    <dbReference type="NCBI Taxonomy" id="1548213"/>
    <lineage>
        <taxon>Bacteria</taxon>
        <taxon>Bacillati</taxon>
        <taxon>Bacillota</taxon>
        <taxon>Bacilli</taxon>
        <taxon>Bacillales</taxon>
        <taxon>Bacillaceae</taxon>
        <taxon>Alkalicoccus</taxon>
    </lineage>
</organism>
<feature type="region of interest" description="Disordered" evidence="12">
    <location>
        <begin position="49"/>
        <end position="77"/>
    </location>
</feature>
<sequence length="352" mass="39635">MPKNTNKRRSIWWKAGLLFTLLLILGGVMTVSWAVSEYDRARESTIQQLEEEGKSVPSEEEIEFNPEEAEDEDADEESSSLDYISILLVGVDNDNGAERTDTILLGQYHPSTGDVKMASLMRDMYVDIPGRGRNKINAAFAYGGMELLRQTIKENFDYDVDHYAQVDFDGFEEVVDTLAPDGIEVEVEDRMYYEDRAGDLLIDFDEGEQLMDGEEALQYVRFRADSNNDFGRVARQQQMLQVLQNELLSVSGITQVPALLGSIEPFINTSLSNGRLISYARDFVRNGDSTSFDSITIPEAGGYEYATYSHAGSVLEPDFDSNIELMDEFFALEDSDEESDETAASERHGMRE</sequence>
<dbReference type="GO" id="GO:0071555">
    <property type="term" value="P:cell wall organization"/>
    <property type="evidence" value="ECO:0007669"/>
    <property type="project" value="UniProtKB-KW"/>
</dbReference>
<evidence type="ECO:0000256" key="8">
    <source>
        <dbReference type="ARBA" id="ARBA00023136"/>
    </source>
</evidence>
<protein>
    <recommendedName>
        <fullName evidence="11">Regulatory protein MsrR</fullName>
    </recommendedName>
</protein>
<evidence type="ECO:0000256" key="10">
    <source>
        <dbReference type="ARBA" id="ARBA00037178"/>
    </source>
</evidence>
<proteinExistence type="inferred from homology"/>
<evidence type="ECO:0000256" key="11">
    <source>
        <dbReference type="ARBA" id="ARBA00040752"/>
    </source>
</evidence>
<name>A0A2P6MD58_ALKUR</name>
<dbReference type="InterPro" id="IPR004474">
    <property type="entry name" value="LytR_CpsA_psr"/>
</dbReference>
<keyword evidence="7" id="KW-0805">Transcription regulation</keyword>
<evidence type="ECO:0000313" key="14">
    <source>
        <dbReference type="EMBL" id="PRO64214.1"/>
    </source>
</evidence>
<feature type="region of interest" description="Disordered" evidence="12">
    <location>
        <begin position="332"/>
        <end position="352"/>
    </location>
</feature>
<dbReference type="EMBL" id="PVNS01000023">
    <property type="protein sequence ID" value="PRO64214.1"/>
    <property type="molecule type" value="Genomic_DNA"/>
</dbReference>
<comment type="similarity">
    <text evidence="2">Belongs to the LytR/CpsA/Psr (LCP) family.</text>
</comment>
<keyword evidence="8" id="KW-0472">Membrane</keyword>
<evidence type="ECO:0000256" key="12">
    <source>
        <dbReference type="SAM" id="MobiDB-lite"/>
    </source>
</evidence>
<evidence type="ECO:0000313" key="15">
    <source>
        <dbReference type="Proteomes" id="UP000243650"/>
    </source>
</evidence>
<dbReference type="InterPro" id="IPR050922">
    <property type="entry name" value="LytR/CpsA/Psr_CW_biosynth"/>
</dbReference>
<evidence type="ECO:0000256" key="4">
    <source>
        <dbReference type="ARBA" id="ARBA00022692"/>
    </source>
</evidence>
<comment type="subcellular location">
    <subcellularLocation>
        <location evidence="1">Cell membrane</location>
        <topology evidence="1">Single-pass type II membrane protein</topology>
    </subcellularLocation>
</comment>
<keyword evidence="5" id="KW-0735">Signal-anchor</keyword>
<keyword evidence="15" id="KW-1185">Reference proteome</keyword>
<evidence type="ECO:0000256" key="1">
    <source>
        <dbReference type="ARBA" id="ARBA00004401"/>
    </source>
</evidence>
<dbReference type="OrthoDB" id="9782542at2"/>